<protein>
    <recommendedName>
        <fullName evidence="2">receptor protein-tyrosine kinase</fullName>
        <ecNumber evidence="2">2.7.10.1</ecNumber>
    </recommendedName>
</protein>
<keyword evidence="20" id="KW-1185">Reference proteome</keyword>
<feature type="region of interest" description="Disordered" evidence="16">
    <location>
        <begin position="263"/>
        <end position="365"/>
    </location>
</feature>
<dbReference type="CDD" id="cd00081">
    <property type="entry name" value="Hint"/>
    <property type="match status" value="1"/>
</dbReference>
<keyword evidence="13" id="KW-1015">Disulfide bond</keyword>
<evidence type="ECO:0000256" key="5">
    <source>
        <dbReference type="ARBA" id="ARBA00022692"/>
    </source>
</evidence>
<dbReference type="Proteomes" id="UP000815325">
    <property type="component" value="Unassembled WGS sequence"/>
</dbReference>
<keyword evidence="7" id="KW-0547">Nucleotide-binding</keyword>
<keyword evidence="14" id="KW-0675">Receptor</keyword>
<evidence type="ECO:0000256" key="8">
    <source>
        <dbReference type="ARBA" id="ARBA00022777"/>
    </source>
</evidence>
<gene>
    <name evidence="19" type="ORF">DUNSADRAFT_1370</name>
</gene>
<feature type="domain" description="ALK/LTK-like glycine-rich" evidence="18">
    <location>
        <begin position="2"/>
        <end position="175"/>
    </location>
</feature>
<evidence type="ECO:0000256" key="11">
    <source>
        <dbReference type="ARBA" id="ARBA00023136"/>
    </source>
</evidence>
<evidence type="ECO:0000256" key="16">
    <source>
        <dbReference type="SAM" id="MobiDB-lite"/>
    </source>
</evidence>
<keyword evidence="9" id="KW-0067">ATP-binding</keyword>
<evidence type="ECO:0000256" key="7">
    <source>
        <dbReference type="ARBA" id="ARBA00022741"/>
    </source>
</evidence>
<dbReference type="PANTHER" id="PTHR46706:SF12">
    <property type="entry name" value="PROTEIN QUA-1-RELATED"/>
    <property type="match status" value="1"/>
</dbReference>
<keyword evidence="11" id="KW-0472">Membrane</keyword>
<evidence type="ECO:0000256" key="13">
    <source>
        <dbReference type="ARBA" id="ARBA00023157"/>
    </source>
</evidence>
<dbReference type="Gene3D" id="2.170.16.10">
    <property type="entry name" value="Hedgehog/Intein (Hint) domain"/>
    <property type="match status" value="1"/>
</dbReference>
<feature type="non-terminal residue" evidence="19">
    <location>
        <position position="1"/>
    </location>
</feature>
<dbReference type="PRINTS" id="PR01217">
    <property type="entry name" value="PRICHEXTENSN"/>
</dbReference>
<feature type="compositionally biased region" description="Acidic residues" evidence="16">
    <location>
        <begin position="355"/>
        <end position="364"/>
    </location>
</feature>
<keyword evidence="6" id="KW-0732">Signal</keyword>
<keyword evidence="10" id="KW-1133">Transmembrane helix</keyword>
<evidence type="ECO:0000256" key="12">
    <source>
        <dbReference type="ARBA" id="ARBA00023137"/>
    </source>
</evidence>
<evidence type="ECO:0000256" key="10">
    <source>
        <dbReference type="ARBA" id="ARBA00022989"/>
    </source>
</evidence>
<evidence type="ECO:0000256" key="14">
    <source>
        <dbReference type="ARBA" id="ARBA00023170"/>
    </source>
</evidence>
<feature type="compositionally biased region" description="Pro residues" evidence="16">
    <location>
        <begin position="288"/>
        <end position="354"/>
    </location>
</feature>
<evidence type="ECO:0000256" key="9">
    <source>
        <dbReference type="ARBA" id="ARBA00022840"/>
    </source>
</evidence>
<evidence type="ECO:0000256" key="1">
    <source>
        <dbReference type="ARBA" id="ARBA00004251"/>
    </source>
</evidence>
<dbReference type="EMBL" id="MU070600">
    <property type="protein sequence ID" value="KAF5827086.1"/>
    <property type="molecule type" value="Genomic_DNA"/>
</dbReference>
<evidence type="ECO:0000256" key="3">
    <source>
        <dbReference type="ARBA" id="ARBA00022475"/>
    </source>
</evidence>
<keyword evidence="5" id="KW-0812">Transmembrane</keyword>
<organism evidence="19 20">
    <name type="scientific">Dunaliella salina</name>
    <name type="common">Green alga</name>
    <name type="synonym">Protococcus salinus</name>
    <dbReference type="NCBI Taxonomy" id="3046"/>
    <lineage>
        <taxon>Eukaryota</taxon>
        <taxon>Viridiplantae</taxon>
        <taxon>Chlorophyta</taxon>
        <taxon>core chlorophytes</taxon>
        <taxon>Chlorophyceae</taxon>
        <taxon>CS clade</taxon>
        <taxon>Chlamydomonadales</taxon>
        <taxon>Dunaliellaceae</taxon>
        <taxon>Dunaliella</taxon>
    </lineage>
</organism>
<dbReference type="PANTHER" id="PTHR46706">
    <property type="entry name" value="PROTEIN QUA-1-RELATED"/>
    <property type="match status" value="1"/>
</dbReference>
<dbReference type="SUPFAM" id="SSF51294">
    <property type="entry name" value="Hedgehog/intein (Hint) domain"/>
    <property type="match status" value="1"/>
</dbReference>
<evidence type="ECO:0000259" key="18">
    <source>
        <dbReference type="Pfam" id="PF12810"/>
    </source>
</evidence>
<dbReference type="InterPro" id="IPR052140">
    <property type="entry name" value="Dev_Signal_Hedgehog-like"/>
</dbReference>
<dbReference type="InterPro" id="IPR036844">
    <property type="entry name" value="Hint_dom_sf"/>
</dbReference>
<evidence type="ECO:0000256" key="6">
    <source>
        <dbReference type="ARBA" id="ARBA00022729"/>
    </source>
</evidence>
<evidence type="ECO:0000313" key="20">
    <source>
        <dbReference type="Proteomes" id="UP000815325"/>
    </source>
</evidence>
<keyword evidence="4" id="KW-0808">Transferase</keyword>
<comment type="subcellular location">
    <subcellularLocation>
        <location evidence="1">Cell membrane</location>
        <topology evidence="1">Single-pass type I membrane protein</topology>
    </subcellularLocation>
</comment>
<evidence type="ECO:0000256" key="2">
    <source>
        <dbReference type="ARBA" id="ARBA00011902"/>
    </source>
</evidence>
<dbReference type="InterPro" id="IPR055163">
    <property type="entry name" value="ALK/LTK-like_GRD"/>
</dbReference>
<evidence type="ECO:0000256" key="4">
    <source>
        <dbReference type="ARBA" id="ARBA00022679"/>
    </source>
</evidence>
<sequence length="462" mass="47983">QGAQGSTSSRTYRTVGGRGAIMRGDFQLVQGEEVHIVVGQQGFSSGFLRADPHPPFKDPFQIAGGGGSFVYRISSQGEAEPMIVAGGGAGTFVDTELELADASIEEAGKNGTSDVQTGPPNSLGGTNMTGGQCFERLRGAYSAVGGGGAGFSTQNSSCGSGFQGSGWPGNFLGGSVTGLRENGLFMERYELDIYGYGGFGGGGSALTTMNRGYFLGVVARGGGGGYNGGGGAGSLMQPYNRLCYEEGRHHKCIGTGAGGGGSFNAGSNQDNEAGKGEGDGYVSFTFLPPIPPSPPSPPPSPFPPPPSPFPPPPSPSPPPPSPFPPPPSPFPPPPSPSSPPPSPSSPPPSPSSPPPDEDSEEEECFPAAARVWRLNSKPRSIRMDELRLGDTIQTADRDGALTWSKVLFMGHQTDEIMTTFVEVHLASGHKLRATADHYLIMSDTPEWRFAQKVKSGEHLHAQ</sequence>
<accession>A0ABQ7FXK1</accession>
<dbReference type="Pfam" id="PF12810">
    <property type="entry name" value="ALK_LTK_GRD"/>
    <property type="match status" value="1"/>
</dbReference>
<dbReference type="InterPro" id="IPR001767">
    <property type="entry name" value="Hedgehog_Hint"/>
</dbReference>
<name>A0ABQ7FXK1_DUNSA</name>
<comment type="caution">
    <text evidence="19">The sequence shown here is derived from an EMBL/GenBank/DDBJ whole genome shotgun (WGS) entry which is preliminary data.</text>
</comment>
<keyword evidence="12" id="KW-0829">Tyrosine-protein kinase</keyword>
<feature type="non-terminal residue" evidence="19">
    <location>
        <position position="462"/>
    </location>
</feature>
<dbReference type="EC" id="2.7.10.1" evidence="2"/>
<keyword evidence="15" id="KW-0325">Glycoprotein</keyword>
<reference evidence="19" key="1">
    <citation type="submission" date="2017-08" db="EMBL/GenBank/DDBJ databases">
        <authorList>
            <person name="Polle J.E."/>
            <person name="Barry K."/>
            <person name="Cushman J."/>
            <person name="Schmutz J."/>
            <person name="Tran D."/>
            <person name="Hathwaick L.T."/>
            <person name="Yim W.C."/>
            <person name="Jenkins J."/>
            <person name="Mckie-Krisberg Z.M."/>
            <person name="Prochnik S."/>
            <person name="Lindquist E."/>
            <person name="Dockter R.B."/>
            <person name="Adam C."/>
            <person name="Molina H."/>
            <person name="Bunkerborg J."/>
            <person name="Jin E."/>
            <person name="Buchheim M."/>
            <person name="Magnuson J."/>
        </authorList>
    </citation>
    <scope>NUCLEOTIDE SEQUENCE</scope>
    <source>
        <strain evidence="19">CCAP 19/18</strain>
    </source>
</reference>
<proteinExistence type="predicted"/>
<dbReference type="Pfam" id="PF01079">
    <property type="entry name" value="Hint"/>
    <property type="match status" value="1"/>
</dbReference>
<keyword evidence="8" id="KW-0418">Kinase</keyword>
<feature type="domain" description="Hedgehog protein Hint" evidence="17">
    <location>
        <begin position="360"/>
        <end position="459"/>
    </location>
</feature>
<evidence type="ECO:0000313" key="19">
    <source>
        <dbReference type="EMBL" id="KAF5827086.1"/>
    </source>
</evidence>
<evidence type="ECO:0000259" key="17">
    <source>
        <dbReference type="Pfam" id="PF01079"/>
    </source>
</evidence>
<keyword evidence="3" id="KW-1003">Cell membrane</keyword>
<evidence type="ECO:0000256" key="15">
    <source>
        <dbReference type="ARBA" id="ARBA00023180"/>
    </source>
</evidence>